<evidence type="ECO:0000313" key="1">
    <source>
        <dbReference type="EMBL" id="KAJ1368780.1"/>
    </source>
</evidence>
<dbReference type="EMBL" id="JAHQIW010006301">
    <property type="protein sequence ID" value="KAJ1368780.1"/>
    <property type="molecule type" value="Genomic_DNA"/>
</dbReference>
<evidence type="ECO:0000313" key="2">
    <source>
        <dbReference type="Proteomes" id="UP001196413"/>
    </source>
</evidence>
<dbReference type="Proteomes" id="UP001196413">
    <property type="component" value="Unassembled WGS sequence"/>
</dbReference>
<reference evidence="1" key="1">
    <citation type="submission" date="2021-06" db="EMBL/GenBank/DDBJ databases">
        <title>Parelaphostrongylus tenuis whole genome reference sequence.</title>
        <authorList>
            <person name="Garwood T.J."/>
            <person name="Larsen P.A."/>
            <person name="Fountain-Jones N.M."/>
            <person name="Garbe J.R."/>
            <person name="Macchietto M.G."/>
            <person name="Kania S.A."/>
            <person name="Gerhold R.W."/>
            <person name="Richards J.E."/>
            <person name="Wolf T.M."/>
        </authorList>
    </citation>
    <scope>NUCLEOTIDE SEQUENCE</scope>
    <source>
        <strain evidence="1">MNPRO001-30</strain>
        <tissue evidence="1">Meninges</tissue>
    </source>
</reference>
<sequence>MELYREKCEMMQQSTESSFDICFDVTEAIPFEDEGHSSEGSTGSLSNHVNLHSEQLNGTQSSGNLTEEPPLACQNENRSFDILKLVTLSLGHPEYSKC</sequence>
<organism evidence="1 2">
    <name type="scientific">Parelaphostrongylus tenuis</name>
    <name type="common">Meningeal worm</name>
    <dbReference type="NCBI Taxonomy" id="148309"/>
    <lineage>
        <taxon>Eukaryota</taxon>
        <taxon>Metazoa</taxon>
        <taxon>Ecdysozoa</taxon>
        <taxon>Nematoda</taxon>
        <taxon>Chromadorea</taxon>
        <taxon>Rhabditida</taxon>
        <taxon>Rhabditina</taxon>
        <taxon>Rhabditomorpha</taxon>
        <taxon>Strongyloidea</taxon>
        <taxon>Metastrongylidae</taxon>
        <taxon>Parelaphostrongylus</taxon>
    </lineage>
</organism>
<gene>
    <name evidence="1" type="ORF">KIN20_030056</name>
</gene>
<keyword evidence="2" id="KW-1185">Reference proteome</keyword>
<comment type="caution">
    <text evidence="1">The sequence shown here is derived from an EMBL/GenBank/DDBJ whole genome shotgun (WGS) entry which is preliminary data.</text>
</comment>
<accession>A0AAD5WG39</accession>
<name>A0AAD5WG39_PARTN</name>
<dbReference type="AlphaFoldDB" id="A0AAD5WG39"/>
<proteinExistence type="predicted"/>
<protein>
    <submittedName>
        <fullName evidence="1">Uncharacterized protein</fullName>
    </submittedName>
</protein>